<dbReference type="Gene3D" id="1.10.472.10">
    <property type="entry name" value="Cyclin-like"/>
    <property type="match status" value="2"/>
</dbReference>
<dbReference type="InterPro" id="IPR036915">
    <property type="entry name" value="Cyclin-like_sf"/>
</dbReference>
<comment type="caution">
    <text evidence="5">The sequence shown here is derived from an EMBL/GenBank/DDBJ whole genome shotgun (WGS) entry which is preliminary data.</text>
</comment>
<accession>A0A261Y5U7</accession>
<dbReference type="InterPro" id="IPR031658">
    <property type="entry name" value="Cyclin_C_2"/>
</dbReference>
<feature type="compositionally biased region" description="Polar residues" evidence="3">
    <location>
        <begin position="1"/>
        <end position="12"/>
    </location>
</feature>
<dbReference type="EMBL" id="MVBO01000008">
    <property type="protein sequence ID" value="OZJ05989.1"/>
    <property type="molecule type" value="Genomic_DNA"/>
</dbReference>
<evidence type="ECO:0000313" key="5">
    <source>
        <dbReference type="EMBL" id="OZJ05989.1"/>
    </source>
</evidence>
<name>A0A261Y5U7_9FUNG</name>
<dbReference type="OrthoDB" id="340962at2759"/>
<dbReference type="SUPFAM" id="SSF47954">
    <property type="entry name" value="Cyclin-like"/>
    <property type="match status" value="2"/>
</dbReference>
<dbReference type="GO" id="GO:0006357">
    <property type="term" value="P:regulation of transcription by RNA polymerase II"/>
    <property type="evidence" value="ECO:0007669"/>
    <property type="project" value="InterPro"/>
</dbReference>
<evidence type="ECO:0000256" key="3">
    <source>
        <dbReference type="SAM" id="MobiDB-lite"/>
    </source>
</evidence>
<dbReference type="SMART" id="SM00385">
    <property type="entry name" value="CYCLIN"/>
    <property type="match status" value="1"/>
</dbReference>
<dbReference type="Pfam" id="PF00134">
    <property type="entry name" value="Cyclin_N"/>
    <property type="match status" value="1"/>
</dbReference>
<comment type="similarity">
    <text evidence="2">Belongs to the cyclin family.</text>
</comment>
<gene>
    <name evidence="5" type="ORF">BZG36_01234</name>
</gene>
<dbReference type="CDD" id="cd20525">
    <property type="entry name" value="CYCLIN_CCNH_rpt2"/>
    <property type="match status" value="1"/>
</dbReference>
<sequence>MPPNDTNGTTNGVEAPKPASLIESTSQYRHWRFSQRQLRDIRHASNVAAVERVKANVKEEQSAHDEEERPDQAVEYLNWDDERLLVRFYAQRLQEFCRVLKFSDTVRATSITFLKRFYLHNTVMDYHPKDILYACLFLATKVENEVMPLDDFASKLRIADVQSVLSMEFTVCQGIKFEFTIQHPIRPCRGFFLDMQHSTSDTKALREIYNAAHNLILSSLLTDLCFLYQAPQIALACLQKAASLQHSDIVDKYIETRLLNTSDTSASTEPGRLAKSDLQRVLKDIQEVLDKDENVSMDVARQLDRRLRICQNPAKNPESALYKKRQAEKEAAENEKRRQKAKTEERATVPVETVETAEGELPMAEL</sequence>
<evidence type="ECO:0000256" key="1">
    <source>
        <dbReference type="ARBA" id="ARBA00023127"/>
    </source>
</evidence>
<dbReference type="Pfam" id="PF16899">
    <property type="entry name" value="Cyclin_C_2"/>
    <property type="match status" value="1"/>
</dbReference>
<evidence type="ECO:0000259" key="4">
    <source>
        <dbReference type="SMART" id="SM00385"/>
    </source>
</evidence>
<keyword evidence="6" id="KW-1185">Reference proteome</keyword>
<feature type="region of interest" description="Disordered" evidence="3">
    <location>
        <begin position="1"/>
        <end position="20"/>
    </location>
</feature>
<feature type="domain" description="Cyclin-like" evidence="4">
    <location>
        <begin position="91"/>
        <end position="173"/>
    </location>
</feature>
<organism evidence="5 6">
    <name type="scientific">Bifiguratus adelaidae</name>
    <dbReference type="NCBI Taxonomy" id="1938954"/>
    <lineage>
        <taxon>Eukaryota</taxon>
        <taxon>Fungi</taxon>
        <taxon>Fungi incertae sedis</taxon>
        <taxon>Mucoromycota</taxon>
        <taxon>Mucoromycotina</taxon>
        <taxon>Endogonomycetes</taxon>
        <taxon>Endogonales</taxon>
        <taxon>Endogonales incertae sedis</taxon>
        <taxon>Bifiguratus</taxon>
    </lineage>
</organism>
<keyword evidence="1 2" id="KW-0195">Cyclin</keyword>
<dbReference type="GO" id="GO:0016538">
    <property type="term" value="F:cyclin-dependent protein serine/threonine kinase regulator activity"/>
    <property type="evidence" value="ECO:0007669"/>
    <property type="project" value="InterPro"/>
</dbReference>
<dbReference type="AlphaFoldDB" id="A0A261Y5U7"/>
<dbReference type="PANTHER" id="PTHR10026">
    <property type="entry name" value="CYCLIN"/>
    <property type="match status" value="1"/>
</dbReference>
<dbReference type="CDD" id="cd20524">
    <property type="entry name" value="CYCLIN_CCNH_rpt1"/>
    <property type="match status" value="1"/>
</dbReference>
<dbReference type="InterPro" id="IPR043198">
    <property type="entry name" value="Cyclin/Ssn8"/>
</dbReference>
<feature type="region of interest" description="Disordered" evidence="3">
    <location>
        <begin position="318"/>
        <end position="366"/>
    </location>
</feature>
<dbReference type="Proteomes" id="UP000242875">
    <property type="component" value="Unassembled WGS sequence"/>
</dbReference>
<feature type="compositionally biased region" description="Basic and acidic residues" evidence="3">
    <location>
        <begin position="325"/>
        <end position="347"/>
    </location>
</feature>
<evidence type="ECO:0000313" key="6">
    <source>
        <dbReference type="Proteomes" id="UP000242875"/>
    </source>
</evidence>
<evidence type="ECO:0000256" key="2">
    <source>
        <dbReference type="RuleBase" id="RU000383"/>
    </source>
</evidence>
<proteinExistence type="inferred from homology"/>
<protein>
    <recommendedName>
        <fullName evidence="4">Cyclin-like domain-containing protein</fullName>
    </recommendedName>
</protein>
<dbReference type="InterPro" id="IPR013763">
    <property type="entry name" value="Cyclin-like_dom"/>
</dbReference>
<dbReference type="InterPro" id="IPR006671">
    <property type="entry name" value="Cyclin_N"/>
</dbReference>
<reference evidence="5 6" key="1">
    <citation type="journal article" date="2017" name="Mycologia">
        <title>Bifiguratus adelaidae, gen. et sp. nov., a new member of Mucoromycotina in endophytic and soil-dwelling habitats.</title>
        <authorList>
            <person name="Torres-Cruz T.J."/>
            <person name="Billingsley Tobias T.L."/>
            <person name="Almatruk M."/>
            <person name="Hesse C."/>
            <person name="Kuske C.R."/>
            <person name="Desiro A."/>
            <person name="Benucci G.M."/>
            <person name="Bonito G."/>
            <person name="Stajich J.E."/>
            <person name="Dunlap C."/>
            <person name="Arnold A.E."/>
            <person name="Porras-Alfaro A."/>
        </authorList>
    </citation>
    <scope>NUCLEOTIDE SEQUENCE [LARGE SCALE GENOMIC DNA]</scope>
    <source>
        <strain evidence="5 6">AZ0501</strain>
    </source>
</reference>